<name>A0A4Y9ER88_9SPHN</name>
<dbReference type="EMBL" id="SIHO01000001">
    <property type="protein sequence ID" value="TFU06157.1"/>
    <property type="molecule type" value="Genomic_DNA"/>
</dbReference>
<evidence type="ECO:0000313" key="3">
    <source>
        <dbReference type="Proteomes" id="UP000297737"/>
    </source>
</evidence>
<comment type="caution">
    <text evidence="2">The sequence shown here is derived from an EMBL/GenBank/DDBJ whole genome shotgun (WGS) entry which is preliminary data.</text>
</comment>
<proteinExistence type="predicted"/>
<sequence length="237" mass="26675">MSTEVRGGIKSVAWMAGRILLVTIGWLTLMAAYFSVSGLLQQAATPPYMSAKIFGANMWDRGYFYTEGSFNNDSAISDGDQLPPQTIRIVCVQLEMVCTLATAEVSDNFLSLDMTRYDITTWDDKQITVVDTTPLCVTQTMIIDRAAETFTMIVRRKSNLPDVSASGAPNRCSNIIDKNISIVDGMDVYERLRARFDQKYGLYLHAALFLMNALYFGAIWLWWRRRRAAQGAFKSNI</sequence>
<protein>
    <submittedName>
        <fullName evidence="2">Uncharacterized protein</fullName>
    </submittedName>
</protein>
<keyword evidence="1" id="KW-0812">Transmembrane</keyword>
<feature type="transmembrane region" description="Helical" evidence="1">
    <location>
        <begin position="200"/>
        <end position="223"/>
    </location>
</feature>
<accession>A0A4Y9ER88</accession>
<reference evidence="2 3" key="1">
    <citation type="submission" date="2019-02" db="EMBL/GenBank/DDBJ databases">
        <title>Polymorphobacter sp. isolated from the lake at the Tibet of China.</title>
        <authorList>
            <person name="Li A."/>
        </authorList>
    </citation>
    <scope>NUCLEOTIDE SEQUENCE [LARGE SCALE GENOMIC DNA]</scope>
    <source>
        <strain evidence="2 3">DJ1R-1</strain>
    </source>
</reference>
<organism evidence="2 3">
    <name type="scientific">Glacieibacterium arshaanense</name>
    <dbReference type="NCBI Taxonomy" id="2511025"/>
    <lineage>
        <taxon>Bacteria</taxon>
        <taxon>Pseudomonadati</taxon>
        <taxon>Pseudomonadota</taxon>
        <taxon>Alphaproteobacteria</taxon>
        <taxon>Sphingomonadales</taxon>
        <taxon>Sphingosinicellaceae</taxon>
        <taxon>Glacieibacterium</taxon>
    </lineage>
</organism>
<keyword evidence="1" id="KW-0472">Membrane</keyword>
<evidence type="ECO:0000256" key="1">
    <source>
        <dbReference type="SAM" id="Phobius"/>
    </source>
</evidence>
<keyword evidence="1" id="KW-1133">Transmembrane helix</keyword>
<feature type="transmembrane region" description="Helical" evidence="1">
    <location>
        <begin position="12"/>
        <end position="34"/>
    </location>
</feature>
<evidence type="ECO:0000313" key="2">
    <source>
        <dbReference type="EMBL" id="TFU06157.1"/>
    </source>
</evidence>
<dbReference type="AlphaFoldDB" id="A0A4Y9ER88"/>
<dbReference type="Proteomes" id="UP000297737">
    <property type="component" value="Unassembled WGS sequence"/>
</dbReference>
<keyword evidence="3" id="KW-1185">Reference proteome</keyword>
<gene>
    <name evidence="2" type="ORF">EUV02_03855</name>
</gene>
<dbReference type="RefSeq" id="WP_135244881.1">
    <property type="nucleotide sequence ID" value="NZ_SIHO01000001.1"/>
</dbReference>